<protein>
    <submittedName>
        <fullName evidence="1">Uncharacterized protein</fullName>
    </submittedName>
</protein>
<gene>
    <name evidence="1" type="ORF">U2_00021</name>
</gene>
<name>A0A7G5B7X3_9CAUD</name>
<evidence type="ECO:0000313" key="1">
    <source>
        <dbReference type="EMBL" id="QMV32396.1"/>
    </source>
</evidence>
<evidence type="ECO:0000313" key="2">
    <source>
        <dbReference type="Proteomes" id="UP000515258"/>
    </source>
</evidence>
<reference evidence="1 2" key="1">
    <citation type="submission" date="2020-07" db="EMBL/GenBank/DDBJ databases">
        <title>Ralstonia phages.</title>
        <authorList>
            <person name="Trotereau A."/>
            <person name="Boyer C."/>
            <person name="Torres-Barcelo C."/>
        </authorList>
    </citation>
    <scope>NUCLEOTIDE SEQUENCE [LARGE SCALE GENOMIC DNA]</scope>
</reference>
<sequence length="59" mass="6513">MSLSKTQQALEWMRQNPGVSCRAAALKFGLQTSTVSRAKLNAEATEDKRCPCCGQLIRK</sequence>
<organism evidence="1 2">
    <name type="scientific">Ralstonia phage Albius</name>
    <dbReference type="NCBI Taxonomy" id="2759712"/>
    <lineage>
        <taxon>Viruses</taxon>
        <taxon>Duplodnaviria</taxon>
        <taxon>Heunggongvirae</taxon>
        <taxon>Uroviricota</taxon>
        <taxon>Caudoviricetes</taxon>
        <taxon>Rahariannevirus</taxon>
        <taxon>Rahariannevirus raharianne</taxon>
    </lineage>
</organism>
<dbReference type="EMBL" id="MT740726">
    <property type="protein sequence ID" value="QMV32396.1"/>
    <property type="molecule type" value="Genomic_DNA"/>
</dbReference>
<proteinExistence type="predicted"/>
<dbReference type="Proteomes" id="UP000515258">
    <property type="component" value="Segment"/>
</dbReference>
<accession>A0A7G5B7X3</accession>